<feature type="chain" id="PRO_5026892660" description="6-bladed beta-propeller" evidence="3">
    <location>
        <begin position="26"/>
        <end position="289"/>
    </location>
</feature>
<name>A0A6N9TN79_DISTH</name>
<feature type="signal peptide" evidence="3">
    <location>
        <begin position="1"/>
        <end position="25"/>
    </location>
</feature>
<dbReference type="Gene3D" id="2.120.10.30">
    <property type="entry name" value="TolB, C-terminal domain"/>
    <property type="match status" value="3"/>
</dbReference>
<sequence>MKKNLLAAIVAVTAACLGGAAPAAAAPWRWAFTLDGQAVGAPMRNVTGVYVDGQAGRYYVVDAGDNRILSFDREGKFLSLFAAAGGLHRPVAAAKDGQRRLWILERGRNSLTRVDFAQKKLIPHEIRDRGREVVPDGLQWAEGRFYVLDRASGRVLALDGKLAVAARFAGPRPFRAFRVRGDALYALDLPGREVRVFGLDGRLRRTIALEGGVRRPAGLEVGPSGFLFVLDRHRHDVAVFDTRGRLKYRFLGEGQARGRLYYPAALVFDPWGRLCVADEGNGRVQVFMR</sequence>
<dbReference type="InterPro" id="IPR011042">
    <property type="entry name" value="6-blade_b-propeller_TolB-like"/>
</dbReference>
<dbReference type="PANTHER" id="PTHR24104:SF25">
    <property type="entry name" value="PROTEIN LIN-41"/>
    <property type="match status" value="1"/>
</dbReference>
<dbReference type="GO" id="GO:0061630">
    <property type="term" value="F:ubiquitin protein ligase activity"/>
    <property type="evidence" value="ECO:0007669"/>
    <property type="project" value="TreeGrafter"/>
</dbReference>
<dbReference type="EMBL" id="JAAGRR010000007">
    <property type="protein sequence ID" value="NDY41523.1"/>
    <property type="molecule type" value="Genomic_DNA"/>
</dbReference>
<gene>
    <name evidence="4" type="ORF">G3N55_01470</name>
</gene>
<dbReference type="AlphaFoldDB" id="A0A6N9TN79"/>
<reference evidence="4 5" key="1">
    <citation type="submission" date="2020-02" db="EMBL/GenBank/DDBJ databases">
        <title>Comparative genomics of sulfur disproportionating microorganisms.</title>
        <authorList>
            <person name="Ward L.M."/>
            <person name="Bertran E."/>
            <person name="Johnston D.T."/>
        </authorList>
    </citation>
    <scope>NUCLEOTIDE SEQUENCE [LARGE SCALE GENOMIC DNA]</scope>
    <source>
        <strain evidence="4 5">DSM 100025</strain>
    </source>
</reference>
<dbReference type="RefSeq" id="WP_163297682.1">
    <property type="nucleotide sequence ID" value="NZ_JAAGRR010000007.1"/>
</dbReference>
<dbReference type="GO" id="GO:0000209">
    <property type="term" value="P:protein polyubiquitination"/>
    <property type="evidence" value="ECO:0007669"/>
    <property type="project" value="TreeGrafter"/>
</dbReference>
<evidence type="ECO:0000256" key="1">
    <source>
        <dbReference type="ARBA" id="ARBA00022737"/>
    </source>
</evidence>
<accession>A0A6N9TN79</accession>
<evidence type="ECO:0008006" key="6">
    <source>
        <dbReference type="Google" id="ProtNLM"/>
    </source>
</evidence>
<dbReference type="Proteomes" id="UP000469346">
    <property type="component" value="Unassembled WGS sequence"/>
</dbReference>
<dbReference type="InterPro" id="IPR050952">
    <property type="entry name" value="TRIM-NHL_E3_ligases"/>
</dbReference>
<feature type="repeat" description="NHL" evidence="2">
    <location>
        <begin position="247"/>
        <end position="289"/>
    </location>
</feature>
<keyword evidence="1" id="KW-0677">Repeat</keyword>
<dbReference type="PANTHER" id="PTHR24104">
    <property type="entry name" value="E3 UBIQUITIN-PROTEIN LIGASE NHLRC1-RELATED"/>
    <property type="match status" value="1"/>
</dbReference>
<evidence type="ECO:0000256" key="3">
    <source>
        <dbReference type="SAM" id="SignalP"/>
    </source>
</evidence>
<dbReference type="PROSITE" id="PS51257">
    <property type="entry name" value="PROKAR_LIPOPROTEIN"/>
    <property type="match status" value="1"/>
</dbReference>
<dbReference type="Pfam" id="PF01436">
    <property type="entry name" value="NHL"/>
    <property type="match status" value="1"/>
</dbReference>
<evidence type="ECO:0000313" key="5">
    <source>
        <dbReference type="Proteomes" id="UP000469346"/>
    </source>
</evidence>
<evidence type="ECO:0000256" key="2">
    <source>
        <dbReference type="PROSITE-ProRule" id="PRU00504"/>
    </source>
</evidence>
<dbReference type="GO" id="GO:0008270">
    <property type="term" value="F:zinc ion binding"/>
    <property type="evidence" value="ECO:0007669"/>
    <property type="project" value="UniProtKB-KW"/>
</dbReference>
<dbReference type="PROSITE" id="PS51125">
    <property type="entry name" value="NHL"/>
    <property type="match status" value="1"/>
</dbReference>
<keyword evidence="5" id="KW-1185">Reference proteome</keyword>
<dbReference type="SUPFAM" id="SSF101898">
    <property type="entry name" value="NHL repeat"/>
    <property type="match status" value="1"/>
</dbReference>
<keyword evidence="3" id="KW-0732">Signal</keyword>
<organism evidence="4 5">
    <name type="scientific">Dissulfurirhabdus thermomarina</name>
    <dbReference type="NCBI Taxonomy" id="1765737"/>
    <lineage>
        <taxon>Bacteria</taxon>
        <taxon>Deltaproteobacteria</taxon>
        <taxon>Dissulfurirhabdaceae</taxon>
        <taxon>Dissulfurirhabdus</taxon>
    </lineage>
</organism>
<evidence type="ECO:0000313" key="4">
    <source>
        <dbReference type="EMBL" id="NDY41523.1"/>
    </source>
</evidence>
<protein>
    <recommendedName>
        <fullName evidence="6">6-bladed beta-propeller</fullName>
    </recommendedName>
</protein>
<dbReference type="GO" id="GO:0043161">
    <property type="term" value="P:proteasome-mediated ubiquitin-dependent protein catabolic process"/>
    <property type="evidence" value="ECO:0007669"/>
    <property type="project" value="TreeGrafter"/>
</dbReference>
<dbReference type="InterPro" id="IPR001258">
    <property type="entry name" value="NHL_repeat"/>
</dbReference>
<comment type="caution">
    <text evidence="4">The sequence shown here is derived from an EMBL/GenBank/DDBJ whole genome shotgun (WGS) entry which is preliminary data.</text>
</comment>
<proteinExistence type="predicted"/>